<proteinExistence type="predicted"/>
<evidence type="ECO:0000313" key="2">
    <source>
        <dbReference type="Proteomes" id="UP001554567"/>
    </source>
</evidence>
<gene>
    <name evidence="1" type="ORF">ABW286_23015</name>
</gene>
<keyword evidence="2" id="KW-1185">Reference proteome</keyword>
<protein>
    <submittedName>
        <fullName evidence="1">Uncharacterized protein</fullName>
    </submittedName>
</protein>
<evidence type="ECO:0000313" key="1">
    <source>
        <dbReference type="EMBL" id="MEW5292010.1"/>
    </source>
</evidence>
<dbReference type="RefSeq" id="WP_367168822.1">
    <property type="nucleotide sequence ID" value="NZ_JBFKZN010000029.1"/>
</dbReference>
<comment type="caution">
    <text evidence="1">The sequence shown here is derived from an EMBL/GenBank/DDBJ whole genome shotgun (WGS) entry which is preliminary data.</text>
</comment>
<sequence length="127" mass="15021">MDIEINKPINIILDVIDLDEHIPSMKFNVLIKVNKFSYSAEINSKLWIECAIFDEFIRNMKDDNVAILKDMNGFFELILNPTQNWLEWSCGKEDLDGYITSIKGREQLIDESKHALYEAFNDYPKWW</sequence>
<dbReference type="EMBL" id="JBFKZN010000029">
    <property type="protein sequence ID" value="MEW5292010.1"/>
    <property type="molecule type" value="Genomic_DNA"/>
</dbReference>
<organism evidence="1 2">
    <name type="scientific">Erwinia papayae</name>
    <dbReference type="NCBI Taxonomy" id="206499"/>
    <lineage>
        <taxon>Bacteria</taxon>
        <taxon>Pseudomonadati</taxon>
        <taxon>Pseudomonadota</taxon>
        <taxon>Gammaproteobacteria</taxon>
        <taxon>Enterobacterales</taxon>
        <taxon>Erwiniaceae</taxon>
        <taxon>Erwinia</taxon>
    </lineage>
</organism>
<accession>A0ABV3N845</accession>
<dbReference type="Proteomes" id="UP001554567">
    <property type="component" value="Unassembled WGS sequence"/>
</dbReference>
<name>A0ABV3N845_9GAMM</name>
<reference evidence="1 2" key="1">
    <citation type="submission" date="2024-07" db="EMBL/GenBank/DDBJ databases">
        <authorList>
            <person name="Dulla G.F.J."/>
            <person name="Delorm J.G."/>
        </authorList>
    </citation>
    <scope>NUCLEOTIDE SEQUENCE [LARGE SCALE GENOMIC DNA]</scope>
    <source>
        <strain evidence="1 2">JGD 233</strain>
    </source>
</reference>